<evidence type="ECO:0000313" key="1">
    <source>
        <dbReference type="EMBL" id="KAI0092949.1"/>
    </source>
</evidence>
<name>A0ACB8UFZ4_9APHY</name>
<keyword evidence="2" id="KW-1185">Reference proteome</keyword>
<sequence>MSMATEQDDFTMELERALRRVRSTGDIDIERPSRQRATIRVHHSTGQRAIRIAQLDDNDTPQRRLSTPATARTRDAPTRTLPIPAIPIDTPPSPPLTPRIRPPRPVPPGFRGKVMVLFGLAGPNAKARSRSIAIVWKMAFAFVHEWQACSKPLGAWDCIWLVRVALGCGMGYWDWRRNLTLDRIGRGESAPGDTEAGRASTGATNRRNSNLTSTTNAQGSNNNVQTETPLPHTHAFRRLNILANTLSMVWFLAAHIFVYSSVNTCRHSSPHLWWLTFGILCILYLMLLEIFLIGLLIFILGPILYLFYNIVLLCLGRHPLQRVGEVHADIKKIPKSVVDKIPLVLYIPPPPEDESVAKDETSPIAAPSPAHLYPPKPSVKSTERKRKFKFAFLRRSKLSGSATRRNASKSKVEGSSDEVQTWEDNWVPGDYPFVRLEGHRAACAICLMDFDEPERKDKCALSVPPATQTEEKPEHEEPSTSAQPTLGTVQEVQVEEVTLADAERLKLEDAGEGSQPLRLLACGRD</sequence>
<comment type="caution">
    <text evidence="1">The sequence shown here is derived from an EMBL/GenBank/DDBJ whole genome shotgun (WGS) entry which is preliminary data.</text>
</comment>
<reference evidence="1" key="1">
    <citation type="journal article" date="2021" name="Environ. Microbiol.">
        <title>Gene family expansions and transcriptome signatures uncover fungal adaptations to wood decay.</title>
        <authorList>
            <person name="Hage H."/>
            <person name="Miyauchi S."/>
            <person name="Viragh M."/>
            <person name="Drula E."/>
            <person name="Min B."/>
            <person name="Chaduli D."/>
            <person name="Navarro D."/>
            <person name="Favel A."/>
            <person name="Norest M."/>
            <person name="Lesage-Meessen L."/>
            <person name="Balint B."/>
            <person name="Merenyi Z."/>
            <person name="de Eugenio L."/>
            <person name="Morin E."/>
            <person name="Martinez A.T."/>
            <person name="Baldrian P."/>
            <person name="Stursova M."/>
            <person name="Martinez M.J."/>
            <person name="Novotny C."/>
            <person name="Magnuson J.K."/>
            <person name="Spatafora J.W."/>
            <person name="Maurice S."/>
            <person name="Pangilinan J."/>
            <person name="Andreopoulos W."/>
            <person name="LaButti K."/>
            <person name="Hundley H."/>
            <person name="Na H."/>
            <person name="Kuo A."/>
            <person name="Barry K."/>
            <person name="Lipzen A."/>
            <person name="Henrissat B."/>
            <person name="Riley R."/>
            <person name="Ahrendt S."/>
            <person name="Nagy L.G."/>
            <person name="Grigoriev I.V."/>
            <person name="Martin F."/>
            <person name="Rosso M.N."/>
        </authorList>
    </citation>
    <scope>NUCLEOTIDE SEQUENCE</scope>
    <source>
        <strain evidence="1">CBS 384.51</strain>
    </source>
</reference>
<gene>
    <name evidence="1" type="ORF">BDY19DRAFT_398510</name>
</gene>
<protein>
    <submittedName>
        <fullName evidence="1">Uncharacterized protein</fullName>
    </submittedName>
</protein>
<dbReference type="EMBL" id="MU274902">
    <property type="protein sequence ID" value="KAI0092949.1"/>
    <property type="molecule type" value="Genomic_DNA"/>
</dbReference>
<evidence type="ECO:0000313" key="2">
    <source>
        <dbReference type="Proteomes" id="UP001055072"/>
    </source>
</evidence>
<organism evidence="1 2">
    <name type="scientific">Irpex rosettiformis</name>
    <dbReference type="NCBI Taxonomy" id="378272"/>
    <lineage>
        <taxon>Eukaryota</taxon>
        <taxon>Fungi</taxon>
        <taxon>Dikarya</taxon>
        <taxon>Basidiomycota</taxon>
        <taxon>Agaricomycotina</taxon>
        <taxon>Agaricomycetes</taxon>
        <taxon>Polyporales</taxon>
        <taxon>Irpicaceae</taxon>
        <taxon>Irpex</taxon>
    </lineage>
</organism>
<dbReference type="Proteomes" id="UP001055072">
    <property type="component" value="Unassembled WGS sequence"/>
</dbReference>
<proteinExistence type="predicted"/>
<accession>A0ACB8UFZ4</accession>